<dbReference type="KEGG" id="tcx:Tcr_0722"/>
<dbReference type="PROSITE" id="PS00154">
    <property type="entry name" value="ATPASE_E1_E2"/>
    <property type="match status" value="1"/>
</dbReference>
<dbReference type="GO" id="GO:0005524">
    <property type="term" value="F:ATP binding"/>
    <property type="evidence" value="ECO:0007669"/>
    <property type="project" value="UniProtKB-UniRule"/>
</dbReference>
<dbReference type="AlphaFoldDB" id="Q31HQ5"/>
<feature type="domain" description="Hemerythrin-like" evidence="13">
    <location>
        <begin position="625"/>
        <end position="750"/>
    </location>
</feature>
<dbReference type="SUPFAM" id="SSF81665">
    <property type="entry name" value="Calcium ATPase, transmembrane domain M"/>
    <property type="match status" value="1"/>
</dbReference>
<dbReference type="SFLD" id="SFLDF00027">
    <property type="entry name" value="p-type_atpase"/>
    <property type="match status" value="1"/>
</dbReference>
<dbReference type="NCBIfam" id="TIGR01525">
    <property type="entry name" value="ATPase-IB_hvy"/>
    <property type="match status" value="1"/>
</dbReference>
<gene>
    <name evidence="14" type="ordered locus">Tcr_0722</name>
</gene>
<evidence type="ECO:0000256" key="6">
    <source>
        <dbReference type="ARBA" id="ARBA00022989"/>
    </source>
</evidence>
<keyword evidence="4 10" id="KW-0479">Metal-binding</keyword>
<feature type="transmembrane region" description="Helical" evidence="10">
    <location>
        <begin position="566"/>
        <end position="585"/>
    </location>
</feature>
<feature type="domain" description="P-type ATPase A" evidence="12">
    <location>
        <begin position="114"/>
        <end position="213"/>
    </location>
</feature>
<dbReference type="Pfam" id="PF00122">
    <property type="entry name" value="E1-E2_ATPase"/>
    <property type="match status" value="1"/>
</dbReference>
<dbReference type="SUPFAM" id="SSF56784">
    <property type="entry name" value="HAD-like"/>
    <property type="match status" value="1"/>
</dbReference>
<evidence type="ECO:0000256" key="8">
    <source>
        <dbReference type="ARBA" id="ARBA00039097"/>
    </source>
</evidence>
<evidence type="ECO:0000259" key="13">
    <source>
        <dbReference type="Pfam" id="PF01814"/>
    </source>
</evidence>
<dbReference type="InterPro" id="IPR051014">
    <property type="entry name" value="Cation_Transport_ATPase_IB"/>
</dbReference>
<dbReference type="GO" id="GO:0046872">
    <property type="term" value="F:metal ion binding"/>
    <property type="evidence" value="ECO:0007669"/>
    <property type="project" value="UniProtKB-KW"/>
</dbReference>
<evidence type="ECO:0000256" key="1">
    <source>
        <dbReference type="ARBA" id="ARBA00004370"/>
    </source>
</evidence>
<feature type="transmembrane region" description="Helical" evidence="10">
    <location>
        <begin position="229"/>
        <end position="248"/>
    </location>
</feature>
<dbReference type="HOGENOM" id="CLU_001771_6_3_6"/>
<keyword evidence="10" id="KW-1003">Cell membrane</keyword>
<dbReference type="Gene3D" id="3.40.1110.10">
    <property type="entry name" value="Calcium-transporting ATPase, cytoplasmic domain N"/>
    <property type="match status" value="1"/>
</dbReference>
<evidence type="ECO:0000313" key="14">
    <source>
        <dbReference type="EMBL" id="ABB41318.1"/>
    </source>
</evidence>
<evidence type="ECO:0000259" key="12">
    <source>
        <dbReference type="Pfam" id="PF00122"/>
    </source>
</evidence>
<dbReference type="EC" id="7.2.2.12" evidence="8"/>
<comment type="subcellular location">
    <subcellularLocation>
        <location evidence="10">Cell membrane</location>
    </subcellularLocation>
    <subcellularLocation>
        <location evidence="1">Membrane</location>
    </subcellularLocation>
</comment>
<dbReference type="GO" id="GO:0015086">
    <property type="term" value="F:cadmium ion transmembrane transporter activity"/>
    <property type="evidence" value="ECO:0007669"/>
    <property type="project" value="TreeGrafter"/>
</dbReference>
<dbReference type="STRING" id="317025.Tcr_0722"/>
<dbReference type="InterPro" id="IPR018303">
    <property type="entry name" value="ATPase_P-typ_P_site"/>
</dbReference>
<dbReference type="PANTHER" id="PTHR48085:SF5">
    <property type="entry name" value="CADMIUM_ZINC-TRANSPORTING ATPASE HMA4-RELATED"/>
    <property type="match status" value="1"/>
</dbReference>
<keyword evidence="10" id="KW-0547">Nucleotide-binding</keyword>
<dbReference type="GO" id="GO:0016887">
    <property type="term" value="F:ATP hydrolysis activity"/>
    <property type="evidence" value="ECO:0007669"/>
    <property type="project" value="InterPro"/>
</dbReference>
<dbReference type="PRINTS" id="PR00119">
    <property type="entry name" value="CATATPASE"/>
</dbReference>
<evidence type="ECO:0000256" key="3">
    <source>
        <dbReference type="ARBA" id="ARBA00022692"/>
    </source>
</evidence>
<dbReference type="SUPFAM" id="SSF81653">
    <property type="entry name" value="Calcium ATPase, transduction domain A"/>
    <property type="match status" value="1"/>
</dbReference>
<keyword evidence="7 10" id="KW-0472">Membrane</keyword>
<evidence type="ECO:0000256" key="5">
    <source>
        <dbReference type="ARBA" id="ARBA00022967"/>
    </source>
</evidence>
<feature type="transmembrane region" description="Helical" evidence="10">
    <location>
        <begin position="6"/>
        <end position="26"/>
    </location>
</feature>
<dbReference type="InterPro" id="IPR023299">
    <property type="entry name" value="ATPase_P-typ_cyto_dom_N"/>
</dbReference>
<dbReference type="SFLD" id="SFLDS00003">
    <property type="entry name" value="Haloacid_Dehalogenase"/>
    <property type="match status" value="1"/>
</dbReference>
<feature type="coiled-coil region" evidence="11">
    <location>
        <begin position="624"/>
        <end position="654"/>
    </location>
</feature>
<dbReference type="EMBL" id="CP000109">
    <property type="protein sequence ID" value="ABB41318.1"/>
    <property type="molecule type" value="Genomic_DNA"/>
</dbReference>
<dbReference type="InterPro" id="IPR001757">
    <property type="entry name" value="P_typ_ATPase"/>
</dbReference>
<dbReference type="Pfam" id="PF01814">
    <property type="entry name" value="Hemerythrin"/>
    <property type="match status" value="1"/>
</dbReference>
<proteinExistence type="inferred from homology"/>
<dbReference type="Gene3D" id="2.70.150.10">
    <property type="entry name" value="Calcium-transporting ATPase, cytoplasmic transduction domain A"/>
    <property type="match status" value="1"/>
</dbReference>
<keyword evidence="6 10" id="KW-1133">Transmembrane helix</keyword>
<comment type="similarity">
    <text evidence="2 10">Belongs to the cation transport ATPase (P-type) (TC 3.A.3) family. Type IB subfamily.</text>
</comment>
<dbReference type="eggNOG" id="COG2217">
    <property type="taxonomic scope" value="Bacteria"/>
</dbReference>
<evidence type="ECO:0000256" key="9">
    <source>
        <dbReference type="ARBA" id="ARBA00047308"/>
    </source>
</evidence>
<dbReference type="GO" id="GO:0016463">
    <property type="term" value="F:P-type zinc transporter activity"/>
    <property type="evidence" value="ECO:0007669"/>
    <property type="project" value="UniProtKB-EC"/>
</dbReference>
<dbReference type="OrthoDB" id="9814270at2"/>
<dbReference type="InterPro" id="IPR036412">
    <property type="entry name" value="HAD-like_sf"/>
</dbReference>
<dbReference type="InterPro" id="IPR023214">
    <property type="entry name" value="HAD_sf"/>
</dbReference>
<feature type="transmembrane region" description="Helical" evidence="10">
    <location>
        <begin position="35"/>
        <end position="52"/>
    </location>
</feature>
<keyword evidence="11" id="KW-0175">Coiled coil</keyword>
<keyword evidence="5" id="KW-1278">Translocase</keyword>
<evidence type="ECO:0000256" key="7">
    <source>
        <dbReference type="ARBA" id="ARBA00023136"/>
    </source>
</evidence>
<dbReference type="SFLD" id="SFLDG00002">
    <property type="entry name" value="C1.7:_P-type_atpase_like"/>
    <property type="match status" value="1"/>
</dbReference>
<dbReference type="InterPro" id="IPR027256">
    <property type="entry name" value="P-typ_ATPase_IB"/>
</dbReference>
<protein>
    <recommendedName>
        <fullName evidence="8">P-type Zn(2+) transporter</fullName>
        <ecNumber evidence="8">7.2.2.12</ecNumber>
    </recommendedName>
</protein>
<dbReference type="InterPro" id="IPR008250">
    <property type="entry name" value="ATPase_P-typ_transduc_dom_A_sf"/>
</dbReference>
<reference evidence="14" key="1">
    <citation type="submission" date="2006-07" db="EMBL/GenBank/DDBJ databases">
        <title>Complete sequence of Thiomicrospira crunogena XCL-2.</title>
        <authorList>
            <consortium name="US DOE Joint Genome Institute"/>
            <person name="Copeland A."/>
            <person name="Lucas S."/>
            <person name="Lapidus A."/>
            <person name="Barry K."/>
            <person name="Detter J.C."/>
            <person name="Glavina del Rio T."/>
            <person name="Hammon N."/>
            <person name="Israni S."/>
            <person name="Dalin E."/>
            <person name="Tice H."/>
            <person name="Pitluck S."/>
            <person name="Chain P."/>
            <person name="Malfatti S."/>
            <person name="Shin M."/>
            <person name="Vergez L."/>
            <person name="Schmutz J."/>
            <person name="Larimer F."/>
            <person name="Land M."/>
            <person name="Hauser L."/>
            <person name="Kyrpides N."/>
            <person name="Lykidis A."/>
            <person name="Scott K.M."/>
            <person name="Sievert S."/>
            <person name="Kerfeld C."/>
            <person name="Freyermuth S."/>
            <person name="Dobrinski K."/>
            <person name="Boller A."/>
            <person name="Fitzpatrick K."/>
            <person name="Thoma P."/>
            <person name="Moore J."/>
            <person name="Richardson P."/>
        </authorList>
    </citation>
    <scope>NUCLEOTIDE SEQUENCE</scope>
    <source>
        <strain evidence="14">XCL-2</strain>
    </source>
</reference>
<dbReference type="Gene3D" id="3.40.50.1000">
    <property type="entry name" value="HAD superfamily/HAD-like"/>
    <property type="match status" value="1"/>
</dbReference>
<dbReference type="PANTHER" id="PTHR48085">
    <property type="entry name" value="CADMIUM/ZINC-TRANSPORTING ATPASE HMA2-RELATED"/>
    <property type="match status" value="1"/>
</dbReference>
<accession>Q31HQ5</accession>
<dbReference type="Gene3D" id="1.20.120.520">
    <property type="entry name" value="nmb1532 protein domain like"/>
    <property type="match status" value="1"/>
</dbReference>
<comment type="catalytic activity">
    <reaction evidence="9">
        <text>Zn(2+)(in) + ATP + H2O = Zn(2+)(out) + ADP + phosphate + H(+)</text>
        <dbReference type="Rhea" id="RHEA:20621"/>
        <dbReference type="ChEBI" id="CHEBI:15377"/>
        <dbReference type="ChEBI" id="CHEBI:15378"/>
        <dbReference type="ChEBI" id="CHEBI:29105"/>
        <dbReference type="ChEBI" id="CHEBI:30616"/>
        <dbReference type="ChEBI" id="CHEBI:43474"/>
        <dbReference type="ChEBI" id="CHEBI:456216"/>
        <dbReference type="EC" id="7.2.2.12"/>
    </reaction>
</comment>
<dbReference type="InterPro" id="IPR059000">
    <property type="entry name" value="ATPase_P-type_domA"/>
</dbReference>
<feature type="transmembrane region" description="Helical" evidence="10">
    <location>
        <begin position="254"/>
        <end position="275"/>
    </location>
</feature>
<dbReference type="InterPro" id="IPR023298">
    <property type="entry name" value="ATPase_P-typ_TM_dom_sf"/>
</dbReference>
<organism evidence="14">
    <name type="scientific">Hydrogenovibrio crunogenus (strain DSM 25203 / XCL-2)</name>
    <name type="common">Thiomicrospira crunogena</name>
    <dbReference type="NCBI Taxonomy" id="317025"/>
    <lineage>
        <taxon>Bacteria</taxon>
        <taxon>Pseudomonadati</taxon>
        <taxon>Pseudomonadota</taxon>
        <taxon>Gammaproteobacteria</taxon>
        <taxon>Thiotrichales</taxon>
        <taxon>Piscirickettsiaceae</taxon>
        <taxon>Hydrogenovibrio</taxon>
    </lineage>
</organism>
<dbReference type="InterPro" id="IPR012312">
    <property type="entry name" value="Hemerythrin-like"/>
</dbReference>
<dbReference type="GO" id="GO:0005886">
    <property type="term" value="C:plasma membrane"/>
    <property type="evidence" value="ECO:0007669"/>
    <property type="project" value="UniProtKB-SubCell"/>
</dbReference>
<evidence type="ECO:0000256" key="10">
    <source>
        <dbReference type="RuleBase" id="RU362081"/>
    </source>
</evidence>
<dbReference type="Pfam" id="PF00702">
    <property type="entry name" value="Hydrolase"/>
    <property type="match status" value="1"/>
</dbReference>
<dbReference type="NCBIfam" id="TIGR01494">
    <property type="entry name" value="ATPase_P-type"/>
    <property type="match status" value="1"/>
</dbReference>
<keyword evidence="10" id="KW-0067">ATP-binding</keyword>
<dbReference type="InterPro" id="IPR044492">
    <property type="entry name" value="P_typ_ATPase_HD_dom"/>
</dbReference>
<sequence length="759" mass="81741">MHRLKHVMLLWVFLATLFGVVAFYVFDEANLAEKAWILGIVPILVWVVWDIIKSLRHKNLGVDLIAALAIASALLLNEYLAAAVITLMYASGQSLEQYAANRAKRELTALLSRVPTVADRYANGTLERVAVAELQPGDRLVIKTGAVLPVDGYVCGSTATLDESSLTGESLPVTRTDGQAASSGTLNVGQPFDLVAVHDAAGSTYAGIVHLVEEAQKGKAPFTRMADRYALWFIPLTLLVAGAAWLLSGDPIRALAVLVVATPCPLILAAPIAMVSGISASARQGLLIKNGAALEALANSERIILDKTGTLTTGNPRLIDIETDGRLSHEQILQLAASLEQASFHVVSNAIVESSKQRNLSLLIPKQVKDVAGKGVQGVLNDQQVMIGQPSWVLGSNQTSTPDWVASLLKRSSHNGQMLLLVSVDHQVRGALILQDEIRTDTPRALRSLRAFGIQSLSMASGDQPDIANSIGHALGMDHVYAGLHPDDKVKVVRQERQQGITMMVGDGVNDAPALAIADIGVAMGAGGAGASSEAADAVLMVERVDVLADGLRIARRSQAIAKQSMVVGMSLSIIAMLFAALGYLTPLVGALLQEGIDVLVIINALRALRLPVGHDKILNVEQQEKLQKEHADLQSTLDQIRQLADRLASQQNVTTEEMTELARLIEQKLIPHEQIDERQLHPKLAHKMAGNDPMAMLSRTHSEILQLCNQYLLLVNQPQNEPQRNAMIGVLYSLSAILKLHFAQENELYSLLASNRQA</sequence>
<evidence type="ECO:0000256" key="4">
    <source>
        <dbReference type="ARBA" id="ARBA00022723"/>
    </source>
</evidence>
<keyword evidence="3 10" id="KW-0812">Transmembrane</keyword>
<name>Q31HQ5_HYDCU</name>
<evidence type="ECO:0000256" key="11">
    <source>
        <dbReference type="SAM" id="Coils"/>
    </source>
</evidence>
<evidence type="ECO:0000256" key="2">
    <source>
        <dbReference type="ARBA" id="ARBA00006024"/>
    </source>
</evidence>